<reference evidence="3" key="2">
    <citation type="journal article" date="2008" name="Nucleic Acids Res.">
        <title>The rice annotation project database (RAP-DB): 2008 update.</title>
        <authorList>
            <consortium name="The rice annotation project (RAP)"/>
        </authorList>
    </citation>
    <scope>GENOME REANNOTATION</scope>
    <source>
        <strain evidence="3">cv. Nipponbare</strain>
    </source>
</reference>
<proteinExistence type="predicted"/>
<sequence>MRASGRGNPRAQGARRGIPRPPGCLNVVRGAGGGQGCMAAWLDGKETSLHFAYPRDHITDSSPWNRVGQWSSEGGLARCLMTSRAMTGAKIGGSARPHPELSLDVASTPPLLRQAMGLTVGPPSHNRGHRTPRAECATGRRIKCGARD</sequence>
<evidence type="ECO:0000256" key="1">
    <source>
        <dbReference type="SAM" id="MobiDB-lite"/>
    </source>
</evidence>
<evidence type="ECO:0000313" key="2">
    <source>
        <dbReference type="EMBL" id="BAD03276.1"/>
    </source>
</evidence>
<dbReference type="Proteomes" id="UP000000763">
    <property type="component" value="Chromosome 8"/>
</dbReference>
<dbReference type="AlphaFoldDB" id="Q6ZB63"/>
<organism evidence="2 3">
    <name type="scientific">Oryza sativa subsp. japonica</name>
    <name type="common">Rice</name>
    <dbReference type="NCBI Taxonomy" id="39947"/>
    <lineage>
        <taxon>Eukaryota</taxon>
        <taxon>Viridiplantae</taxon>
        <taxon>Streptophyta</taxon>
        <taxon>Embryophyta</taxon>
        <taxon>Tracheophyta</taxon>
        <taxon>Spermatophyta</taxon>
        <taxon>Magnoliopsida</taxon>
        <taxon>Liliopsida</taxon>
        <taxon>Poales</taxon>
        <taxon>Poaceae</taxon>
        <taxon>BOP clade</taxon>
        <taxon>Oryzoideae</taxon>
        <taxon>Oryzeae</taxon>
        <taxon>Oryzinae</taxon>
        <taxon>Oryza</taxon>
        <taxon>Oryza sativa</taxon>
    </lineage>
</organism>
<gene>
    <name evidence="2" type="primary">OJ1119_B10.16</name>
</gene>
<reference evidence="3" key="1">
    <citation type="journal article" date="2005" name="Nature">
        <title>The map-based sequence of the rice genome.</title>
        <authorList>
            <consortium name="International rice genome sequencing project (IRGSP)"/>
            <person name="Matsumoto T."/>
            <person name="Wu J."/>
            <person name="Kanamori H."/>
            <person name="Katayose Y."/>
            <person name="Fujisawa M."/>
            <person name="Namiki N."/>
            <person name="Mizuno H."/>
            <person name="Yamamoto K."/>
            <person name="Antonio B.A."/>
            <person name="Baba T."/>
            <person name="Sakata K."/>
            <person name="Nagamura Y."/>
            <person name="Aoki H."/>
            <person name="Arikawa K."/>
            <person name="Arita K."/>
            <person name="Bito T."/>
            <person name="Chiden Y."/>
            <person name="Fujitsuka N."/>
            <person name="Fukunaka R."/>
            <person name="Hamada M."/>
            <person name="Harada C."/>
            <person name="Hayashi A."/>
            <person name="Hijishita S."/>
            <person name="Honda M."/>
            <person name="Hosokawa S."/>
            <person name="Ichikawa Y."/>
            <person name="Idonuma A."/>
            <person name="Iijima M."/>
            <person name="Ikeda M."/>
            <person name="Ikeno M."/>
            <person name="Ito K."/>
            <person name="Ito S."/>
            <person name="Ito T."/>
            <person name="Ito Y."/>
            <person name="Ito Y."/>
            <person name="Iwabuchi A."/>
            <person name="Kamiya K."/>
            <person name="Karasawa W."/>
            <person name="Kurita K."/>
            <person name="Katagiri S."/>
            <person name="Kikuta A."/>
            <person name="Kobayashi H."/>
            <person name="Kobayashi N."/>
            <person name="Machita K."/>
            <person name="Maehara T."/>
            <person name="Masukawa M."/>
            <person name="Mizubayashi T."/>
            <person name="Mukai Y."/>
            <person name="Nagasaki H."/>
            <person name="Nagata Y."/>
            <person name="Naito S."/>
            <person name="Nakashima M."/>
            <person name="Nakama Y."/>
            <person name="Nakamichi Y."/>
            <person name="Nakamura M."/>
            <person name="Meguro A."/>
            <person name="Negishi M."/>
            <person name="Ohta I."/>
            <person name="Ohta T."/>
            <person name="Okamoto M."/>
            <person name="Ono N."/>
            <person name="Saji S."/>
            <person name="Sakaguchi M."/>
            <person name="Sakai K."/>
            <person name="Shibata M."/>
            <person name="Shimokawa T."/>
            <person name="Song J."/>
            <person name="Takazaki Y."/>
            <person name="Terasawa K."/>
            <person name="Tsugane M."/>
            <person name="Tsuji K."/>
            <person name="Ueda S."/>
            <person name="Waki K."/>
            <person name="Yamagata H."/>
            <person name="Yamamoto M."/>
            <person name="Yamamoto S."/>
            <person name="Yamane H."/>
            <person name="Yoshiki S."/>
            <person name="Yoshihara R."/>
            <person name="Yukawa K."/>
            <person name="Zhong H."/>
            <person name="Yano M."/>
            <person name="Yuan Q."/>
            <person name="Ouyang S."/>
            <person name="Liu J."/>
            <person name="Jones K.M."/>
            <person name="Gansberger K."/>
            <person name="Moffat K."/>
            <person name="Hill J."/>
            <person name="Bera J."/>
            <person name="Fadrosh D."/>
            <person name="Jin S."/>
            <person name="Johri S."/>
            <person name="Kim M."/>
            <person name="Overton L."/>
            <person name="Reardon M."/>
            <person name="Tsitrin T."/>
            <person name="Vuong H."/>
            <person name="Weaver B."/>
            <person name="Ciecko A."/>
            <person name="Tallon L."/>
            <person name="Jackson J."/>
            <person name="Pai G."/>
            <person name="Aken S.V."/>
            <person name="Utterback T."/>
            <person name="Reidmuller S."/>
            <person name="Feldblyum T."/>
            <person name="Hsiao J."/>
            <person name="Zismann V."/>
            <person name="Iobst S."/>
            <person name="de Vazeille A.R."/>
            <person name="Buell C.R."/>
            <person name="Ying K."/>
            <person name="Li Y."/>
            <person name="Lu T."/>
            <person name="Huang Y."/>
            <person name="Zhao Q."/>
            <person name="Feng Q."/>
            <person name="Zhang L."/>
            <person name="Zhu J."/>
            <person name="Weng Q."/>
            <person name="Mu J."/>
            <person name="Lu Y."/>
            <person name="Fan D."/>
            <person name="Liu Y."/>
            <person name="Guan J."/>
            <person name="Zhang Y."/>
            <person name="Yu S."/>
            <person name="Liu X."/>
            <person name="Zhang Y."/>
            <person name="Hong G."/>
            <person name="Han B."/>
            <person name="Choisne N."/>
            <person name="Demange N."/>
            <person name="Orjeda G."/>
            <person name="Samain S."/>
            <person name="Cattolico L."/>
            <person name="Pelletier E."/>
            <person name="Couloux A."/>
            <person name="Segurens B."/>
            <person name="Wincker P."/>
            <person name="D'Hont A."/>
            <person name="Scarpelli C."/>
            <person name="Weissenbach J."/>
            <person name="Salanoubat M."/>
            <person name="Quetier F."/>
            <person name="Yu Y."/>
            <person name="Kim H.R."/>
            <person name="Rambo T."/>
            <person name="Currie J."/>
            <person name="Collura K."/>
            <person name="Luo M."/>
            <person name="Yang T."/>
            <person name="Ammiraju J.S.S."/>
            <person name="Engler F."/>
            <person name="Soderlund C."/>
            <person name="Wing R.A."/>
            <person name="Palmer L.E."/>
            <person name="de la Bastide M."/>
            <person name="Spiegel L."/>
            <person name="Nascimento L."/>
            <person name="Zutavern T."/>
            <person name="O'Shaughnessy A."/>
            <person name="Dike S."/>
            <person name="Dedhia N."/>
            <person name="Preston R."/>
            <person name="Balija V."/>
            <person name="McCombie W.R."/>
            <person name="Chow T."/>
            <person name="Chen H."/>
            <person name="Chung M."/>
            <person name="Chen C."/>
            <person name="Shaw J."/>
            <person name="Wu H."/>
            <person name="Hsiao K."/>
            <person name="Chao Y."/>
            <person name="Chu M."/>
            <person name="Cheng C."/>
            <person name="Hour A."/>
            <person name="Lee P."/>
            <person name="Lin S."/>
            <person name="Lin Y."/>
            <person name="Liou J."/>
            <person name="Liu S."/>
            <person name="Hsing Y."/>
            <person name="Raghuvanshi S."/>
            <person name="Mohanty A."/>
            <person name="Bharti A.K."/>
            <person name="Gaur A."/>
            <person name="Gupta V."/>
            <person name="Kumar D."/>
            <person name="Ravi V."/>
            <person name="Vij S."/>
            <person name="Kapur A."/>
            <person name="Khurana P."/>
            <person name="Khurana P."/>
            <person name="Khurana J.P."/>
            <person name="Tyagi A.K."/>
            <person name="Gaikwad K."/>
            <person name="Singh A."/>
            <person name="Dalal V."/>
            <person name="Srivastava S."/>
            <person name="Dixit A."/>
            <person name="Pal A.K."/>
            <person name="Ghazi I.A."/>
            <person name="Yadav M."/>
            <person name="Pandit A."/>
            <person name="Bhargava A."/>
            <person name="Sureshbabu K."/>
            <person name="Batra K."/>
            <person name="Sharma T.R."/>
            <person name="Mohapatra T."/>
            <person name="Singh N.K."/>
            <person name="Messing J."/>
            <person name="Nelson A.B."/>
            <person name="Fuks G."/>
            <person name="Kavchok S."/>
            <person name="Keizer G."/>
            <person name="Linton E."/>
            <person name="Llaca V."/>
            <person name="Song R."/>
            <person name="Tanyolac B."/>
            <person name="Young S."/>
            <person name="Ho-Il K."/>
            <person name="Hahn J.H."/>
            <person name="Sangsakoo G."/>
            <person name="Vanavichit A."/>
            <person name="de Mattos Luiz.A.T."/>
            <person name="Zimmer P.D."/>
            <person name="Malone G."/>
            <person name="Dellagostin O."/>
            <person name="de Oliveira A.C."/>
            <person name="Bevan M."/>
            <person name="Bancroft I."/>
            <person name="Minx P."/>
            <person name="Cordum H."/>
            <person name="Wilson R."/>
            <person name="Cheng Z."/>
            <person name="Jin W."/>
            <person name="Jiang J."/>
            <person name="Leong S.A."/>
            <person name="Iwama H."/>
            <person name="Gojobori T."/>
            <person name="Itoh T."/>
            <person name="Niimura Y."/>
            <person name="Fujii Y."/>
            <person name="Habara T."/>
            <person name="Sakai H."/>
            <person name="Sato Y."/>
            <person name="Wilson G."/>
            <person name="Kumar K."/>
            <person name="McCouch S."/>
            <person name="Juretic N."/>
            <person name="Hoen D."/>
            <person name="Wright S."/>
            <person name="Bruskiewich R."/>
            <person name="Bureau T."/>
            <person name="Miyao A."/>
            <person name="Hirochika H."/>
            <person name="Nishikawa T."/>
            <person name="Kadowaki K."/>
            <person name="Sugiura M."/>
            <person name="Burr B."/>
            <person name="Sasaki T."/>
        </authorList>
    </citation>
    <scope>NUCLEOTIDE SEQUENCE [LARGE SCALE GENOMIC DNA]</scope>
    <source>
        <strain evidence="3">cv. Nipponbare</strain>
    </source>
</reference>
<protein>
    <submittedName>
        <fullName evidence="2">Uncharacterized protein</fullName>
    </submittedName>
</protein>
<feature type="region of interest" description="Disordered" evidence="1">
    <location>
        <begin position="1"/>
        <end position="21"/>
    </location>
</feature>
<name>Q6ZB63_ORYSJ</name>
<accession>Q6ZB63</accession>
<dbReference type="EMBL" id="AP004645">
    <property type="protein sequence ID" value="BAD03276.1"/>
    <property type="molecule type" value="Genomic_DNA"/>
</dbReference>
<evidence type="ECO:0000313" key="3">
    <source>
        <dbReference type="Proteomes" id="UP000000763"/>
    </source>
</evidence>